<evidence type="ECO:0000313" key="4">
    <source>
        <dbReference type="Proteomes" id="UP000249135"/>
    </source>
</evidence>
<evidence type="ECO:0000313" key="3">
    <source>
        <dbReference type="EMBL" id="PZQ77772.1"/>
    </source>
</evidence>
<dbReference type="InterPro" id="IPR055245">
    <property type="entry name" value="HTH_proteobacteria"/>
</dbReference>
<feature type="region of interest" description="Disordered" evidence="1">
    <location>
        <begin position="16"/>
        <end position="53"/>
    </location>
</feature>
<reference evidence="3 4" key="1">
    <citation type="submission" date="2017-08" db="EMBL/GenBank/DDBJ databases">
        <title>Infants hospitalized years apart are colonized by the same room-sourced microbial strains.</title>
        <authorList>
            <person name="Brooks B."/>
            <person name="Olm M.R."/>
            <person name="Firek B.A."/>
            <person name="Baker R."/>
            <person name="Thomas B.C."/>
            <person name="Morowitz M.J."/>
            <person name="Banfield J.F."/>
        </authorList>
    </citation>
    <scope>NUCLEOTIDE SEQUENCE [LARGE SCALE GENOMIC DNA]</scope>
    <source>
        <strain evidence="3">S2_005_003_R2_41</strain>
    </source>
</reference>
<dbReference type="AlphaFoldDB" id="A0A2W5QKH2"/>
<dbReference type="Proteomes" id="UP000249135">
    <property type="component" value="Unassembled WGS sequence"/>
</dbReference>
<name>A0A2W5QKH2_VARPD</name>
<accession>A0A2W5QKH2</accession>
<dbReference type="Pfam" id="PF14090">
    <property type="entry name" value="HTH_39"/>
    <property type="match status" value="1"/>
</dbReference>
<feature type="domain" description="Winged helix-turn-helix" evidence="2">
    <location>
        <begin position="70"/>
        <end position="120"/>
    </location>
</feature>
<protein>
    <recommendedName>
        <fullName evidence="2">Winged helix-turn-helix domain-containing protein</fullName>
    </recommendedName>
</protein>
<comment type="caution">
    <text evidence="3">The sequence shown here is derived from an EMBL/GenBank/DDBJ whole genome shotgun (WGS) entry which is preliminary data.</text>
</comment>
<evidence type="ECO:0000256" key="1">
    <source>
        <dbReference type="SAM" id="MobiDB-lite"/>
    </source>
</evidence>
<feature type="compositionally biased region" description="Polar residues" evidence="1">
    <location>
        <begin position="39"/>
        <end position="53"/>
    </location>
</feature>
<dbReference type="EMBL" id="QFPP01000010">
    <property type="protein sequence ID" value="PZQ77772.1"/>
    <property type="molecule type" value="Genomic_DNA"/>
</dbReference>
<organism evidence="3 4">
    <name type="scientific">Variovorax paradoxus</name>
    <dbReference type="NCBI Taxonomy" id="34073"/>
    <lineage>
        <taxon>Bacteria</taxon>
        <taxon>Pseudomonadati</taxon>
        <taxon>Pseudomonadota</taxon>
        <taxon>Betaproteobacteria</taxon>
        <taxon>Burkholderiales</taxon>
        <taxon>Comamonadaceae</taxon>
        <taxon>Variovorax</taxon>
    </lineage>
</organism>
<proteinExistence type="predicted"/>
<sequence>MHAFSCSRRYRVAGVGEVSAQKKPQGRGNGAGAHKNHNCRSQSNGEDRSTATQAQVDRLLKLLKLRPRHTHELRRFGISHPAARILDLKRRGFAIGVSRVNTVDSDSFTHVRVALYSLASGGSR</sequence>
<evidence type="ECO:0000259" key="2">
    <source>
        <dbReference type="Pfam" id="PF14090"/>
    </source>
</evidence>
<gene>
    <name evidence="3" type="ORF">DI563_02505</name>
</gene>